<reference evidence="1 2" key="1">
    <citation type="submission" date="2020-06" db="EMBL/GenBank/DDBJ databases">
        <authorList>
            <person name="Criscuolo A."/>
        </authorList>
    </citation>
    <scope>NUCLEOTIDE SEQUENCE [LARGE SCALE GENOMIC DNA]</scope>
    <source>
        <strain evidence="2">CIP 111411</strain>
    </source>
</reference>
<dbReference type="Proteomes" id="UP000530060">
    <property type="component" value="Unassembled WGS sequence"/>
</dbReference>
<gene>
    <name evidence="1" type="ORF">FLAT13_00475</name>
</gene>
<dbReference type="AlphaFoldDB" id="A0A6V6YPH5"/>
<name>A0A6V6YPH5_9FLAO</name>
<dbReference type="RefSeq" id="WP_180907796.1">
    <property type="nucleotide sequence ID" value="NZ_CAIJDP010000054.1"/>
</dbReference>
<sequence length="62" mass="6777">MKNLLLLFTALFILTSCDKDKDDDKPTNPIDQLPPVTQTGANTFGCLLDGEVFKPGITSNSY</sequence>
<keyword evidence="2" id="KW-1185">Reference proteome</keyword>
<organism evidence="1 2">
    <name type="scientific">Flavobacterium salmonis</name>
    <dbReference type="NCBI Taxonomy" id="2654844"/>
    <lineage>
        <taxon>Bacteria</taxon>
        <taxon>Pseudomonadati</taxon>
        <taxon>Bacteroidota</taxon>
        <taxon>Flavobacteriia</taxon>
        <taxon>Flavobacteriales</taxon>
        <taxon>Flavobacteriaceae</taxon>
        <taxon>Flavobacterium</taxon>
    </lineage>
</organism>
<evidence type="ECO:0000313" key="2">
    <source>
        <dbReference type="Proteomes" id="UP000530060"/>
    </source>
</evidence>
<evidence type="ECO:0008006" key="3">
    <source>
        <dbReference type="Google" id="ProtNLM"/>
    </source>
</evidence>
<proteinExistence type="predicted"/>
<evidence type="ECO:0000313" key="1">
    <source>
        <dbReference type="EMBL" id="CAD0001286.1"/>
    </source>
</evidence>
<accession>A0A6V6YPH5</accession>
<dbReference type="EMBL" id="CAIJDP010000054">
    <property type="protein sequence ID" value="CAD0001286.1"/>
    <property type="molecule type" value="Genomic_DNA"/>
</dbReference>
<comment type="caution">
    <text evidence="1">The sequence shown here is derived from an EMBL/GenBank/DDBJ whole genome shotgun (WGS) entry which is preliminary data.</text>
</comment>
<dbReference type="PROSITE" id="PS51257">
    <property type="entry name" value="PROKAR_LIPOPROTEIN"/>
    <property type="match status" value="1"/>
</dbReference>
<protein>
    <recommendedName>
        <fullName evidence="3">Lipoprotein</fullName>
    </recommendedName>
</protein>